<evidence type="ECO:0000313" key="2">
    <source>
        <dbReference type="Proteomes" id="UP000228867"/>
    </source>
</evidence>
<sequence length="86" mass="8827">MVQGDLKIAGGAVIYGIVYVKGSTSFGAGGGRIEGSLISAGAINDTELTGNANIIFDPTITGNWQNLIGLSTTTMAAPRIIGWNEQ</sequence>
<proteinExistence type="predicted"/>
<dbReference type="Proteomes" id="UP000228867">
    <property type="component" value="Unassembled WGS sequence"/>
</dbReference>
<evidence type="ECO:0000313" key="1">
    <source>
        <dbReference type="EMBL" id="PIR07184.1"/>
    </source>
</evidence>
<name>A0A2H0NE86_9BACT</name>
<dbReference type="AlphaFoldDB" id="A0A2H0NE86"/>
<organism evidence="1 2">
    <name type="scientific">Candidatus Jorgensenbacteria bacterium CG11_big_fil_rev_8_21_14_0_20_38_23</name>
    <dbReference type="NCBI Taxonomy" id="1974594"/>
    <lineage>
        <taxon>Bacteria</taxon>
        <taxon>Candidatus Joergenseniibacteriota</taxon>
    </lineage>
</organism>
<accession>A0A2H0NE86</accession>
<dbReference type="EMBL" id="PCWR01000039">
    <property type="protein sequence ID" value="PIR07184.1"/>
    <property type="molecule type" value="Genomic_DNA"/>
</dbReference>
<comment type="caution">
    <text evidence="1">The sequence shown here is derived from an EMBL/GenBank/DDBJ whole genome shotgun (WGS) entry which is preliminary data.</text>
</comment>
<protein>
    <submittedName>
        <fullName evidence="1">Uncharacterized protein</fullName>
    </submittedName>
</protein>
<reference evidence="1 2" key="1">
    <citation type="submission" date="2017-09" db="EMBL/GenBank/DDBJ databases">
        <title>Depth-based differentiation of microbial function through sediment-hosted aquifers and enrichment of novel symbionts in the deep terrestrial subsurface.</title>
        <authorList>
            <person name="Probst A.J."/>
            <person name="Ladd B."/>
            <person name="Jarett J.K."/>
            <person name="Geller-Mcgrath D.E."/>
            <person name="Sieber C.M."/>
            <person name="Emerson J.B."/>
            <person name="Anantharaman K."/>
            <person name="Thomas B.C."/>
            <person name="Malmstrom R."/>
            <person name="Stieglmeier M."/>
            <person name="Klingl A."/>
            <person name="Woyke T."/>
            <person name="Ryan C.M."/>
            <person name="Banfield J.F."/>
        </authorList>
    </citation>
    <scope>NUCLEOTIDE SEQUENCE [LARGE SCALE GENOMIC DNA]</scope>
    <source>
        <strain evidence="1">CG11_big_fil_rev_8_21_14_0_20_38_23</strain>
    </source>
</reference>
<gene>
    <name evidence="1" type="ORF">COV54_01730</name>
</gene>